<keyword evidence="7" id="KW-0378">Hydrolase</keyword>
<evidence type="ECO:0000256" key="4">
    <source>
        <dbReference type="ARBA" id="ARBA00009659"/>
    </source>
</evidence>
<evidence type="ECO:0000259" key="13">
    <source>
        <dbReference type="Pfam" id="PF05826"/>
    </source>
</evidence>
<feature type="chain" id="PRO_5012597010" evidence="12">
    <location>
        <begin position="20"/>
        <end position="243"/>
    </location>
</feature>
<dbReference type="Pfam" id="PF05826">
    <property type="entry name" value="Phospholip_A2_2"/>
    <property type="match status" value="1"/>
</dbReference>
<dbReference type="PROSITE" id="PS00118">
    <property type="entry name" value="PA2_HIS"/>
    <property type="match status" value="1"/>
</dbReference>
<keyword evidence="5" id="KW-0964">Secreted</keyword>
<comment type="catalytic activity">
    <reaction evidence="1">
        <text>a 1,2-diacyl-sn-glycero-3-phosphocholine + H2O = a 1-acyl-sn-glycero-3-phosphocholine + a fatty acid + H(+)</text>
        <dbReference type="Rhea" id="RHEA:15801"/>
        <dbReference type="ChEBI" id="CHEBI:15377"/>
        <dbReference type="ChEBI" id="CHEBI:15378"/>
        <dbReference type="ChEBI" id="CHEBI:28868"/>
        <dbReference type="ChEBI" id="CHEBI:57643"/>
        <dbReference type="ChEBI" id="CHEBI:58168"/>
        <dbReference type="EC" id="3.1.1.4"/>
    </reaction>
</comment>
<dbReference type="EMBL" id="GFAH01000435">
    <property type="protein sequence ID" value="JAV47954.1"/>
    <property type="molecule type" value="Transcribed_RNA"/>
</dbReference>
<evidence type="ECO:0000256" key="11">
    <source>
        <dbReference type="ARBA" id="ARBA00023145"/>
    </source>
</evidence>
<organism evidence="14">
    <name type="scientific">Hadrurus spadix</name>
    <dbReference type="NCBI Taxonomy" id="141984"/>
    <lineage>
        <taxon>Eukaryota</taxon>
        <taxon>Metazoa</taxon>
        <taxon>Ecdysozoa</taxon>
        <taxon>Arthropoda</taxon>
        <taxon>Chelicerata</taxon>
        <taxon>Arachnida</taxon>
        <taxon>Scorpiones</taxon>
        <taxon>Iurida</taxon>
        <taxon>Iuroidea</taxon>
        <taxon>Hadrurus</taxon>
    </lineage>
</organism>
<keyword evidence="12" id="KW-0732">Signal</keyword>
<evidence type="ECO:0000256" key="1">
    <source>
        <dbReference type="ARBA" id="ARBA00001604"/>
    </source>
</evidence>
<dbReference type="PANTHER" id="PTHR12253">
    <property type="entry name" value="RH14732P"/>
    <property type="match status" value="1"/>
</dbReference>
<accession>A0A1W7R9Y9</accession>
<comment type="similarity">
    <text evidence="4">Belongs to the phospholipase A2 family. Group III subfamily.</text>
</comment>
<keyword evidence="9" id="KW-0442">Lipid degradation</keyword>
<evidence type="ECO:0000256" key="8">
    <source>
        <dbReference type="ARBA" id="ARBA00022837"/>
    </source>
</evidence>
<reference evidence="14" key="1">
    <citation type="submission" date="2016-11" db="EMBL/GenBank/DDBJ databases">
        <title>Venom-gland transcriptomics and venom proteomics of the black-back scorpion (Hadrurus spadix) reveal detectability challenges and an unexplored realm of animal toxin diversity.</title>
        <authorList>
            <person name="Rokyta D.R."/>
            <person name="Ward M.J."/>
        </authorList>
    </citation>
    <scope>NUCLEOTIDE SEQUENCE</scope>
    <source>
        <tissue evidence="14">Venom gland</tissue>
    </source>
</reference>
<dbReference type="AlphaFoldDB" id="A0A1W7R9Y9"/>
<dbReference type="InterPro" id="IPR016090">
    <property type="entry name" value="PLA2-like_dom"/>
</dbReference>
<dbReference type="GO" id="GO:0006644">
    <property type="term" value="P:phospholipid metabolic process"/>
    <property type="evidence" value="ECO:0007669"/>
    <property type="project" value="InterPro"/>
</dbReference>
<keyword evidence="11" id="KW-0865">Zymogen</keyword>
<evidence type="ECO:0000313" key="14">
    <source>
        <dbReference type="EMBL" id="JAV47954.1"/>
    </source>
</evidence>
<dbReference type="GO" id="GO:0046872">
    <property type="term" value="F:metal ion binding"/>
    <property type="evidence" value="ECO:0007669"/>
    <property type="project" value="UniProtKB-KW"/>
</dbReference>
<feature type="signal peptide" evidence="12">
    <location>
        <begin position="1"/>
        <end position="19"/>
    </location>
</feature>
<feature type="domain" description="Phospholipase A2-like central" evidence="13">
    <location>
        <begin position="111"/>
        <end position="208"/>
    </location>
</feature>
<dbReference type="GO" id="GO:0004623">
    <property type="term" value="F:phospholipase A2 activity"/>
    <property type="evidence" value="ECO:0007669"/>
    <property type="project" value="UniProtKB-EC"/>
</dbReference>
<evidence type="ECO:0000256" key="2">
    <source>
        <dbReference type="ARBA" id="ARBA00001913"/>
    </source>
</evidence>
<keyword evidence="6" id="KW-0479">Metal-binding</keyword>
<dbReference type="GO" id="GO:0005576">
    <property type="term" value="C:extracellular region"/>
    <property type="evidence" value="ECO:0007669"/>
    <property type="project" value="UniProtKB-SubCell"/>
</dbReference>
<name>A0A1W7R9Y9_9SCOR</name>
<evidence type="ECO:0000256" key="12">
    <source>
        <dbReference type="SAM" id="SignalP"/>
    </source>
</evidence>
<evidence type="ECO:0000256" key="9">
    <source>
        <dbReference type="ARBA" id="ARBA00022963"/>
    </source>
</evidence>
<proteinExistence type="inferred from homology"/>
<dbReference type="InterPro" id="IPR033113">
    <property type="entry name" value="PLA2_histidine"/>
</dbReference>
<evidence type="ECO:0000256" key="10">
    <source>
        <dbReference type="ARBA" id="ARBA00023098"/>
    </source>
</evidence>
<dbReference type="InterPro" id="IPR036444">
    <property type="entry name" value="PLipase_A2_dom_sf"/>
</dbReference>
<dbReference type="GO" id="GO:0016042">
    <property type="term" value="P:lipid catabolic process"/>
    <property type="evidence" value="ECO:0007669"/>
    <property type="project" value="UniProtKB-KW"/>
</dbReference>
<comment type="cofactor">
    <cofactor evidence="2">
        <name>Ca(2+)</name>
        <dbReference type="ChEBI" id="CHEBI:29108"/>
    </cofactor>
</comment>
<keyword evidence="8" id="KW-0106">Calcium</keyword>
<dbReference type="Gene3D" id="1.20.90.10">
    <property type="entry name" value="Phospholipase A2 domain"/>
    <property type="match status" value="1"/>
</dbReference>
<dbReference type="GO" id="GO:0050482">
    <property type="term" value="P:arachidonate secretion"/>
    <property type="evidence" value="ECO:0007669"/>
    <property type="project" value="InterPro"/>
</dbReference>
<comment type="subcellular location">
    <subcellularLocation>
        <location evidence="3">Secreted</location>
    </subcellularLocation>
</comment>
<evidence type="ECO:0000256" key="3">
    <source>
        <dbReference type="ARBA" id="ARBA00004613"/>
    </source>
</evidence>
<evidence type="ECO:0000256" key="6">
    <source>
        <dbReference type="ARBA" id="ARBA00022723"/>
    </source>
</evidence>
<evidence type="ECO:0000256" key="5">
    <source>
        <dbReference type="ARBA" id="ARBA00022525"/>
    </source>
</evidence>
<keyword evidence="10" id="KW-0443">Lipid metabolism</keyword>
<dbReference type="SUPFAM" id="SSF48619">
    <property type="entry name" value="Phospholipase A2, PLA2"/>
    <property type="match status" value="1"/>
</dbReference>
<evidence type="ECO:0000256" key="7">
    <source>
        <dbReference type="ARBA" id="ARBA00022801"/>
    </source>
</evidence>
<sequence>MGLIIVLVISVLSADAVLSMDNELYLNLEPHPSQRSSWPVARAVRVQFSKRSEGGRESRRMQGCQILESLNDIAREALRTPRHAIKRISKDEMEFFEGRCLNVGGESERTMWGTKWCGAGNEAANYSELGYFYNVDLCCREHDHCDNIPAGKTKYGLKNEGAYTMMNCKCEEAFDKCLSDIPGYFAQKAVSMVRYTYFELYGNGCYNVKCENGRSTSDECSNAVAEYTGETGPGAKLLNSAGK</sequence>
<protein>
    <submittedName>
        <fullName evidence="14">Phospholipase A2</fullName>
    </submittedName>
</protein>